<dbReference type="InterPro" id="IPR052471">
    <property type="entry name" value="PBI_I9"/>
</dbReference>
<gene>
    <name evidence="2" type="ORF">Aud_010270</name>
</gene>
<organism evidence="2 3">
    <name type="scientific">Aspergillus udagawae</name>
    <dbReference type="NCBI Taxonomy" id="91492"/>
    <lineage>
        <taxon>Eukaryota</taxon>
        <taxon>Fungi</taxon>
        <taxon>Dikarya</taxon>
        <taxon>Ascomycota</taxon>
        <taxon>Pezizomycotina</taxon>
        <taxon>Eurotiomycetes</taxon>
        <taxon>Eurotiomycetidae</taxon>
        <taxon>Eurotiales</taxon>
        <taxon>Aspergillaceae</taxon>
        <taxon>Aspergillus</taxon>
        <taxon>Aspergillus subgen. Fumigati</taxon>
    </lineage>
</organism>
<evidence type="ECO:0000313" key="3">
    <source>
        <dbReference type="Proteomes" id="UP000036893"/>
    </source>
</evidence>
<dbReference type="Proteomes" id="UP000036893">
    <property type="component" value="Unassembled WGS sequence"/>
</dbReference>
<dbReference type="EMBL" id="BBXM02000009">
    <property type="protein sequence ID" value="GIC93782.1"/>
    <property type="molecule type" value="Genomic_DNA"/>
</dbReference>
<dbReference type="PANTHER" id="PTHR28288:SF1">
    <property type="entry name" value="INHIBITOR I9 DOMAIN-CONTAINING PROTEIN"/>
    <property type="match status" value="1"/>
</dbReference>
<sequence>MKLSSALIIGFLPLALAKSILVTYPQDTPDSVIKDAQKSIVKGGGRITHEYQFIK</sequence>
<name>A0A8E0QYK6_9EURO</name>
<evidence type="ECO:0000256" key="1">
    <source>
        <dbReference type="SAM" id="SignalP"/>
    </source>
</evidence>
<dbReference type="GO" id="GO:0004866">
    <property type="term" value="F:endopeptidase inhibitor activity"/>
    <property type="evidence" value="ECO:0007669"/>
    <property type="project" value="TreeGrafter"/>
</dbReference>
<protein>
    <submittedName>
        <fullName evidence="2">Uncharacterized protein</fullName>
    </submittedName>
</protein>
<feature type="chain" id="PRO_5034222668" evidence="1">
    <location>
        <begin position="18"/>
        <end position="55"/>
    </location>
</feature>
<dbReference type="GeneID" id="66997747"/>
<reference evidence="2" key="2">
    <citation type="submission" date="2021-01" db="EMBL/GenBank/DDBJ databases">
        <title>Pan-genome distribution and transcriptional activeness of fungal secondary metabolism genes in Aspergillus section Fumigati.</title>
        <authorList>
            <person name="Takahashi H."/>
            <person name="Umemura M."/>
            <person name="Ninomiya A."/>
            <person name="Kusuya Y."/>
            <person name="Urayama S."/>
            <person name="Shimizu M."/>
            <person name="Watanabe A."/>
            <person name="Kamei K."/>
            <person name="Yaguchi T."/>
            <person name="Hagiwara D."/>
        </authorList>
    </citation>
    <scope>NUCLEOTIDE SEQUENCE</scope>
    <source>
        <strain evidence="2">IFM 46973</strain>
    </source>
</reference>
<dbReference type="PANTHER" id="PTHR28288">
    <property type="entry name" value="PROTEASE B INHIBITOR 2"/>
    <property type="match status" value="1"/>
</dbReference>
<dbReference type="GO" id="GO:0042144">
    <property type="term" value="P:vacuole fusion, non-autophagic"/>
    <property type="evidence" value="ECO:0007669"/>
    <property type="project" value="TreeGrafter"/>
</dbReference>
<evidence type="ECO:0000313" key="2">
    <source>
        <dbReference type="EMBL" id="GIC93782.1"/>
    </source>
</evidence>
<feature type="signal peptide" evidence="1">
    <location>
        <begin position="1"/>
        <end position="17"/>
    </location>
</feature>
<reference evidence="2" key="1">
    <citation type="journal article" date="2015" name="Genome Announc.">
        <title>Draft Genome Sequence of the Pathogenic Filamentous Fungus Aspergillus udagawae Strain IFM 46973T.</title>
        <authorList>
            <person name="Kusuya Y."/>
            <person name="Takahashi-Nakaguchi A."/>
            <person name="Takahashi H."/>
            <person name="Yaguchi T."/>
        </authorList>
    </citation>
    <scope>NUCLEOTIDE SEQUENCE</scope>
    <source>
        <strain evidence="2">IFM 46973</strain>
    </source>
</reference>
<dbReference type="RefSeq" id="XP_043151048.1">
    <property type="nucleotide sequence ID" value="XM_043295113.1"/>
</dbReference>
<keyword evidence="1" id="KW-0732">Signal</keyword>
<proteinExistence type="predicted"/>
<accession>A0A8E0QYK6</accession>
<comment type="caution">
    <text evidence="2">The sequence shown here is derived from an EMBL/GenBank/DDBJ whole genome shotgun (WGS) entry which is preliminary data.</text>
</comment>
<dbReference type="AlphaFoldDB" id="A0A8E0QYK6"/>